<sequence length="157" mass="17965">MQFLSPKGWATFAWQSDYSQLYLVDPEANTFEAPIEITPEIYQQSFFVPPSGLVVYTADCLQQHIRVRIYDTQPVLPEVEEMSGNPWTRVETTEACFPSRSFTLSSPSMPYPLPAGPLFLLNTEKVAIRIQWMEFQGGRYDSVPVEPDLIEITVWPI</sequence>
<keyword evidence="2" id="KW-1185">Reference proteome</keyword>
<protein>
    <submittedName>
        <fullName evidence="1">Uncharacterized protein</fullName>
    </submittedName>
</protein>
<dbReference type="OrthoDB" id="8398279at2"/>
<dbReference type="Proteomes" id="UP000295122">
    <property type="component" value="Unassembled WGS sequence"/>
</dbReference>
<proteinExistence type="predicted"/>
<evidence type="ECO:0000313" key="2">
    <source>
        <dbReference type="Proteomes" id="UP000295122"/>
    </source>
</evidence>
<accession>A0A4R7CED1</accession>
<name>A0A4R7CED1_9HYPH</name>
<organism evidence="1 2">
    <name type="scientific">Enterovirga rhinocerotis</name>
    <dbReference type="NCBI Taxonomy" id="1339210"/>
    <lineage>
        <taxon>Bacteria</taxon>
        <taxon>Pseudomonadati</taxon>
        <taxon>Pseudomonadota</taxon>
        <taxon>Alphaproteobacteria</taxon>
        <taxon>Hyphomicrobiales</taxon>
        <taxon>Methylobacteriaceae</taxon>
        <taxon>Enterovirga</taxon>
    </lineage>
</organism>
<gene>
    <name evidence="1" type="ORF">EV668_0043</name>
</gene>
<dbReference type="AlphaFoldDB" id="A0A4R7CED1"/>
<dbReference type="RefSeq" id="WP_133767869.1">
    <property type="nucleotide sequence ID" value="NZ_SNZR01000003.1"/>
</dbReference>
<comment type="caution">
    <text evidence="1">The sequence shown here is derived from an EMBL/GenBank/DDBJ whole genome shotgun (WGS) entry which is preliminary data.</text>
</comment>
<evidence type="ECO:0000313" key="1">
    <source>
        <dbReference type="EMBL" id="TDR95662.1"/>
    </source>
</evidence>
<reference evidence="1 2" key="1">
    <citation type="submission" date="2019-03" db="EMBL/GenBank/DDBJ databases">
        <title>Genomic Encyclopedia of Type Strains, Phase IV (KMG-IV): sequencing the most valuable type-strain genomes for metagenomic binning, comparative biology and taxonomic classification.</title>
        <authorList>
            <person name="Goeker M."/>
        </authorList>
    </citation>
    <scope>NUCLEOTIDE SEQUENCE [LARGE SCALE GENOMIC DNA]</scope>
    <source>
        <strain evidence="1 2">DSM 25903</strain>
    </source>
</reference>
<dbReference type="EMBL" id="SNZR01000003">
    <property type="protein sequence ID" value="TDR95662.1"/>
    <property type="molecule type" value="Genomic_DNA"/>
</dbReference>